<evidence type="ECO:0000313" key="1">
    <source>
        <dbReference type="EMBL" id="MBQ0268968.1"/>
    </source>
</evidence>
<organism evidence="1 2">
    <name type="scientific">Providencia huaxiensis</name>
    <dbReference type="NCBI Taxonomy" id="2027290"/>
    <lineage>
        <taxon>Bacteria</taxon>
        <taxon>Pseudomonadati</taxon>
        <taxon>Pseudomonadota</taxon>
        <taxon>Gammaproteobacteria</taxon>
        <taxon>Enterobacterales</taxon>
        <taxon>Morganellaceae</taxon>
        <taxon>Providencia</taxon>
    </lineage>
</organism>
<reference evidence="1" key="1">
    <citation type="submission" date="2021-03" db="EMBL/GenBank/DDBJ databases">
        <authorList>
            <person name="Stanton E."/>
        </authorList>
    </citation>
    <scope>NUCLEOTIDE SEQUENCE</scope>
    <source>
        <strain evidence="1">2020EL-00113</strain>
    </source>
</reference>
<comment type="caution">
    <text evidence="1">The sequence shown here is derived from an EMBL/GenBank/DDBJ whole genome shotgun (WGS) entry which is preliminary data.</text>
</comment>
<gene>
    <name evidence="1" type="ORF">J7T18_11730</name>
</gene>
<dbReference type="RefSeq" id="WP_195698538.1">
    <property type="nucleotide sequence ID" value="NZ_JAGKLY010000004.1"/>
</dbReference>
<name>A0A8I2AP22_9GAMM</name>
<sequence>MKKIEKQKYILKVMVSALNEIISKGCIDLDGKSQTEDTDKKTGYIETVIFDKPTIINWRDAGYDELRISVWWDYTPELIPERKKYALSLCNQLTPKPQANARYYRYILGACGSCYLERRTGKFIIGDENNQFFDMYVREDSERLLKNAELAEPKGYQTHGWIKE</sequence>
<dbReference type="EMBL" id="JAGKLY010000004">
    <property type="protein sequence ID" value="MBQ0268968.1"/>
    <property type="molecule type" value="Genomic_DNA"/>
</dbReference>
<protein>
    <submittedName>
        <fullName evidence="1">Uncharacterized protein</fullName>
    </submittedName>
</protein>
<accession>A0A8I2AP22</accession>
<proteinExistence type="predicted"/>
<dbReference type="Proteomes" id="UP000674270">
    <property type="component" value="Unassembled WGS sequence"/>
</dbReference>
<evidence type="ECO:0000313" key="2">
    <source>
        <dbReference type="Proteomes" id="UP000674270"/>
    </source>
</evidence>
<dbReference type="AlphaFoldDB" id="A0A8I2AP22"/>